<dbReference type="PANTHER" id="PTHR18895:SF74">
    <property type="entry name" value="MTRF1L RELEASE FACTOR GLUTAMINE METHYLTRANSFERASE"/>
    <property type="match status" value="1"/>
</dbReference>
<dbReference type="PROSITE" id="PS00092">
    <property type="entry name" value="N6_MTASE"/>
    <property type="match status" value="1"/>
</dbReference>
<evidence type="ECO:0000259" key="6">
    <source>
        <dbReference type="Pfam" id="PF05175"/>
    </source>
</evidence>
<dbReference type="Gene3D" id="3.40.50.150">
    <property type="entry name" value="Vaccinia Virus protein VP39"/>
    <property type="match status" value="1"/>
</dbReference>
<dbReference type="NCBIfam" id="TIGR00536">
    <property type="entry name" value="hemK_fam"/>
    <property type="match status" value="1"/>
</dbReference>
<dbReference type="InterPro" id="IPR019874">
    <property type="entry name" value="RF_methyltr_PrmC"/>
</dbReference>
<keyword evidence="2 8" id="KW-0489">Methyltransferase</keyword>
<feature type="domain" description="Release factor glutamine methyltransferase N-terminal" evidence="7">
    <location>
        <begin position="26"/>
        <end position="89"/>
    </location>
</feature>
<dbReference type="InterPro" id="IPR040758">
    <property type="entry name" value="PrmC_N"/>
</dbReference>
<protein>
    <recommendedName>
        <fullName evidence="1">peptide chain release factor N(5)-glutamine methyltransferase</fullName>
        <ecNumber evidence="1">2.1.1.297</ecNumber>
    </recommendedName>
</protein>
<dbReference type="InterPro" id="IPR050320">
    <property type="entry name" value="N5-glutamine_MTase"/>
</dbReference>
<evidence type="ECO:0000313" key="9">
    <source>
        <dbReference type="Proteomes" id="UP000192611"/>
    </source>
</evidence>
<evidence type="ECO:0000256" key="3">
    <source>
        <dbReference type="ARBA" id="ARBA00022679"/>
    </source>
</evidence>
<proteinExistence type="predicted"/>
<keyword evidence="3 8" id="KW-0808">Transferase</keyword>
<gene>
    <name evidence="8" type="ORF">B6D57_01790</name>
</gene>
<dbReference type="InterPro" id="IPR002052">
    <property type="entry name" value="DNA_methylase_N6_adenine_CS"/>
</dbReference>
<dbReference type="GO" id="GO:0003676">
    <property type="term" value="F:nucleic acid binding"/>
    <property type="evidence" value="ECO:0007669"/>
    <property type="project" value="InterPro"/>
</dbReference>
<evidence type="ECO:0000256" key="4">
    <source>
        <dbReference type="ARBA" id="ARBA00022691"/>
    </source>
</evidence>
<evidence type="ECO:0000259" key="7">
    <source>
        <dbReference type="Pfam" id="PF17827"/>
    </source>
</evidence>
<dbReference type="EC" id="2.1.1.297" evidence="1"/>
<dbReference type="GO" id="GO:0032259">
    <property type="term" value="P:methylation"/>
    <property type="evidence" value="ECO:0007669"/>
    <property type="project" value="UniProtKB-KW"/>
</dbReference>
<dbReference type="Pfam" id="PF17827">
    <property type="entry name" value="PrmC_N"/>
    <property type="match status" value="1"/>
</dbReference>
<dbReference type="CDD" id="cd02440">
    <property type="entry name" value="AdoMet_MTases"/>
    <property type="match status" value="1"/>
</dbReference>
<name>A0A1W9S2A8_9BACT</name>
<dbReference type="Proteomes" id="UP000192611">
    <property type="component" value="Unassembled WGS sequence"/>
</dbReference>
<evidence type="ECO:0000256" key="5">
    <source>
        <dbReference type="ARBA" id="ARBA00048391"/>
    </source>
</evidence>
<dbReference type="NCBIfam" id="TIGR03534">
    <property type="entry name" value="RF_mod_PrmC"/>
    <property type="match status" value="1"/>
</dbReference>
<keyword evidence="4" id="KW-0949">S-adenosyl-L-methionine</keyword>
<dbReference type="Pfam" id="PF05175">
    <property type="entry name" value="MTS"/>
    <property type="match status" value="1"/>
</dbReference>
<evidence type="ECO:0000256" key="1">
    <source>
        <dbReference type="ARBA" id="ARBA00012771"/>
    </source>
</evidence>
<sequence length="295" mass="32797">MSEDKIEKSTKPGANTVNDLYRSLVIVLSKIGATSPVGDAKMIIEHITGLSTLTDIHTSKDEVTEEQIVKVNNILREKRRGRPIQYTIGWTNFFGRRFSISKGVFIPRFETEVLVRRAIKLLGEDSGKRVFEVGCGCGAVAITLAIETGASCYGVDIDGIAIKVAEKNIRNYNVGDKVRVWMGDLYEGIKEGDTFDLIVANPPYIKQKDIEKLPKEVKDHEPISALYGGEDGFDIIRYIVAGARDYLKPGGRLLLEFGEEIPEDFNTYAELCGLKLVDVIKDLSDKPRVLELSLL</sequence>
<dbReference type="InterPro" id="IPR004556">
    <property type="entry name" value="HemK-like"/>
</dbReference>
<comment type="caution">
    <text evidence="8">The sequence shown here is derived from an EMBL/GenBank/DDBJ whole genome shotgun (WGS) entry which is preliminary data.</text>
</comment>
<organism evidence="8 9">
    <name type="scientific">Candidatus Coatesbacteria bacterium 4484_99</name>
    <dbReference type="NCBI Taxonomy" id="1970774"/>
    <lineage>
        <taxon>Bacteria</taxon>
        <taxon>Candidatus Coatesiibacteriota</taxon>
    </lineage>
</organism>
<reference evidence="9" key="1">
    <citation type="submission" date="2017-03" db="EMBL/GenBank/DDBJ databases">
        <title>Novel pathways for hydrocarbon cycling and metabolic interdependencies in hydrothermal sediment communities.</title>
        <authorList>
            <person name="Dombrowski N."/>
            <person name="Seitz K."/>
            <person name="Teske A."/>
            <person name="Baker B."/>
        </authorList>
    </citation>
    <scope>NUCLEOTIDE SEQUENCE [LARGE SCALE GENOMIC DNA]</scope>
</reference>
<evidence type="ECO:0000256" key="2">
    <source>
        <dbReference type="ARBA" id="ARBA00022603"/>
    </source>
</evidence>
<dbReference type="AlphaFoldDB" id="A0A1W9S2A8"/>
<dbReference type="GO" id="GO:0102559">
    <property type="term" value="F:peptide chain release factor N(5)-glutamine methyltransferase activity"/>
    <property type="evidence" value="ECO:0007669"/>
    <property type="project" value="UniProtKB-EC"/>
</dbReference>
<evidence type="ECO:0000313" key="8">
    <source>
        <dbReference type="EMBL" id="OQX90866.1"/>
    </source>
</evidence>
<dbReference type="InterPro" id="IPR007848">
    <property type="entry name" value="Small_mtfrase_dom"/>
</dbReference>
<dbReference type="EMBL" id="NATQ01000023">
    <property type="protein sequence ID" value="OQX90866.1"/>
    <property type="molecule type" value="Genomic_DNA"/>
</dbReference>
<dbReference type="InterPro" id="IPR029063">
    <property type="entry name" value="SAM-dependent_MTases_sf"/>
</dbReference>
<comment type="catalytic activity">
    <reaction evidence="5">
        <text>L-glutaminyl-[peptide chain release factor] + S-adenosyl-L-methionine = N(5)-methyl-L-glutaminyl-[peptide chain release factor] + S-adenosyl-L-homocysteine + H(+)</text>
        <dbReference type="Rhea" id="RHEA:42896"/>
        <dbReference type="Rhea" id="RHEA-COMP:10271"/>
        <dbReference type="Rhea" id="RHEA-COMP:10272"/>
        <dbReference type="ChEBI" id="CHEBI:15378"/>
        <dbReference type="ChEBI" id="CHEBI:30011"/>
        <dbReference type="ChEBI" id="CHEBI:57856"/>
        <dbReference type="ChEBI" id="CHEBI:59789"/>
        <dbReference type="ChEBI" id="CHEBI:61891"/>
        <dbReference type="EC" id="2.1.1.297"/>
    </reaction>
</comment>
<feature type="domain" description="Methyltransferase small" evidence="6">
    <location>
        <begin position="121"/>
        <end position="210"/>
    </location>
</feature>
<dbReference type="SUPFAM" id="SSF53335">
    <property type="entry name" value="S-adenosyl-L-methionine-dependent methyltransferases"/>
    <property type="match status" value="1"/>
</dbReference>
<dbReference type="PANTHER" id="PTHR18895">
    <property type="entry name" value="HEMK METHYLTRANSFERASE"/>
    <property type="match status" value="1"/>
</dbReference>
<accession>A0A1W9S2A8</accession>
<dbReference type="Gene3D" id="1.10.8.10">
    <property type="entry name" value="DNA helicase RuvA subunit, C-terminal domain"/>
    <property type="match status" value="1"/>
</dbReference>